<dbReference type="AlphaFoldDB" id="A0A0L0UKW5"/>
<dbReference type="GO" id="GO:0005737">
    <property type="term" value="C:cytoplasm"/>
    <property type="evidence" value="ECO:0007669"/>
    <property type="project" value="TreeGrafter"/>
</dbReference>
<dbReference type="STRING" id="1165861.A0A0L0UKW5"/>
<gene>
    <name evidence="1" type="ORF">PSTG_18987</name>
</gene>
<dbReference type="InterPro" id="IPR029055">
    <property type="entry name" value="Ntn_hydrolases_N"/>
</dbReference>
<dbReference type="GO" id="GO:0061672">
    <property type="term" value="C:glutathione hydrolase complex"/>
    <property type="evidence" value="ECO:0007669"/>
    <property type="project" value="TreeGrafter"/>
</dbReference>
<accession>A0A0L0UKW5</accession>
<comment type="caution">
    <text evidence="1">The sequence shown here is derived from an EMBL/GenBank/DDBJ whole genome shotgun (WGS) entry which is preliminary data.</text>
</comment>
<organism evidence="1 2">
    <name type="scientific">Puccinia striiformis f. sp. tritici PST-78</name>
    <dbReference type="NCBI Taxonomy" id="1165861"/>
    <lineage>
        <taxon>Eukaryota</taxon>
        <taxon>Fungi</taxon>
        <taxon>Dikarya</taxon>
        <taxon>Basidiomycota</taxon>
        <taxon>Pucciniomycotina</taxon>
        <taxon>Pucciniomycetes</taxon>
        <taxon>Pucciniales</taxon>
        <taxon>Pucciniaceae</taxon>
        <taxon>Puccinia</taxon>
    </lineage>
</organism>
<evidence type="ECO:0000313" key="2">
    <source>
        <dbReference type="Proteomes" id="UP000054564"/>
    </source>
</evidence>
<proteinExistence type="predicted"/>
<dbReference type="GO" id="GO:0006751">
    <property type="term" value="P:glutathione catabolic process"/>
    <property type="evidence" value="ECO:0007669"/>
    <property type="project" value="TreeGrafter"/>
</dbReference>
<keyword evidence="2" id="KW-1185">Reference proteome</keyword>
<protein>
    <submittedName>
        <fullName evidence="1">Uncharacterized protein</fullName>
    </submittedName>
</protein>
<sequence>GEPIVLAHLITKPSHSIINQAFDSRLRLDARPVNADGFGVGKPVTNTYPPKKKYYGNEVID</sequence>
<reference evidence="2" key="1">
    <citation type="submission" date="2014-03" db="EMBL/GenBank/DDBJ databases">
        <title>The Genome Sequence of Puccinia striiformis f. sp. tritici PST-78.</title>
        <authorList>
            <consortium name="The Broad Institute Genome Sequencing Platform"/>
            <person name="Cuomo C."/>
            <person name="Hulbert S."/>
            <person name="Chen X."/>
            <person name="Walker B."/>
            <person name="Young S.K."/>
            <person name="Zeng Q."/>
            <person name="Gargeya S."/>
            <person name="Fitzgerald M."/>
            <person name="Haas B."/>
            <person name="Abouelleil A."/>
            <person name="Alvarado L."/>
            <person name="Arachchi H.M."/>
            <person name="Berlin A.M."/>
            <person name="Chapman S.B."/>
            <person name="Goldberg J."/>
            <person name="Griggs A."/>
            <person name="Gujja S."/>
            <person name="Hansen M."/>
            <person name="Howarth C."/>
            <person name="Imamovic A."/>
            <person name="Larimer J."/>
            <person name="McCowan C."/>
            <person name="Montmayeur A."/>
            <person name="Murphy C."/>
            <person name="Neiman D."/>
            <person name="Pearson M."/>
            <person name="Priest M."/>
            <person name="Roberts A."/>
            <person name="Saif S."/>
            <person name="Shea T."/>
            <person name="Sisk P."/>
            <person name="Sykes S."/>
            <person name="Wortman J."/>
            <person name="Nusbaum C."/>
            <person name="Birren B."/>
        </authorList>
    </citation>
    <scope>NUCLEOTIDE SEQUENCE [LARGE SCALE GENOMIC DNA]</scope>
    <source>
        <strain evidence="2">race PST-78</strain>
    </source>
</reference>
<name>A0A0L0UKW5_9BASI</name>
<dbReference type="PANTHER" id="PTHR43187">
    <property type="entry name" value="GLUTAMINE AMIDOTRANSFERASE DUG3-RELATED"/>
    <property type="match status" value="1"/>
</dbReference>
<feature type="non-terminal residue" evidence="1">
    <location>
        <position position="1"/>
    </location>
</feature>
<dbReference type="InterPro" id="IPR052373">
    <property type="entry name" value="Gamma-glu_amide_hydrolase"/>
</dbReference>
<dbReference type="Proteomes" id="UP000054564">
    <property type="component" value="Unassembled WGS sequence"/>
</dbReference>
<dbReference type="GO" id="GO:0008242">
    <property type="term" value="F:omega peptidase activity"/>
    <property type="evidence" value="ECO:0007669"/>
    <property type="project" value="TreeGrafter"/>
</dbReference>
<dbReference type="PANTHER" id="PTHR43187:SF1">
    <property type="entry name" value="GLUTAMINE AMIDOTRANSFERASE DUG3-RELATED"/>
    <property type="match status" value="1"/>
</dbReference>
<dbReference type="Gene3D" id="3.60.20.10">
    <property type="entry name" value="Glutamine Phosphoribosylpyrophosphate, subunit 1, domain 1"/>
    <property type="match status" value="1"/>
</dbReference>
<evidence type="ECO:0000313" key="1">
    <source>
        <dbReference type="EMBL" id="KNE87626.1"/>
    </source>
</evidence>
<dbReference type="EMBL" id="AJIL01004693">
    <property type="protein sequence ID" value="KNE87626.1"/>
    <property type="molecule type" value="Genomic_DNA"/>
</dbReference>